<evidence type="ECO:0000259" key="6">
    <source>
        <dbReference type="PROSITE" id="PS50102"/>
    </source>
</evidence>
<reference evidence="8 9" key="2">
    <citation type="journal article" date="2007" name="Genome Biol.">
        <title>Assembly of the Candida albicans genome into sixteen supercontigs aligned on the eight chromosomes.</title>
        <authorList>
            <person name="van het Hoog M."/>
            <person name="Rast T.J."/>
            <person name="Martchenko M."/>
            <person name="Grindle S."/>
            <person name="Dignard D."/>
            <person name="Hogues H."/>
            <person name="Cuomo C."/>
            <person name="Berriman M."/>
            <person name="Scherer S."/>
            <person name="Magee B.B."/>
            <person name="Whiteway M."/>
            <person name="Chibana H."/>
            <person name="Nantel A."/>
            <person name="Magee P.T."/>
        </authorList>
    </citation>
    <scope>GENOME REANNOTATION</scope>
    <source>
        <strain evidence="9">SC5314 / ATCC MYA-2876</strain>
    </source>
</reference>
<reference evidence="8 9" key="1">
    <citation type="journal article" date="2004" name="Proc. Natl. Acad. Sci. U.S.A.">
        <title>The diploid genome sequence of Candida albicans.</title>
        <authorList>
            <person name="Jones T."/>
            <person name="Federspiel N.A."/>
            <person name="Chibana H."/>
            <person name="Dungan J."/>
            <person name="Kalman S."/>
            <person name="Magee B.B."/>
            <person name="Newport G."/>
            <person name="Thorstenson Y.R."/>
            <person name="Agabian N."/>
            <person name="Magee P.T."/>
            <person name="Davis R.W."/>
            <person name="Scherer S."/>
        </authorList>
    </citation>
    <scope>NUCLEOTIDE SEQUENCE [LARGE SCALE GENOMIC DNA]</scope>
    <source>
        <strain evidence="9">SC5314 / ATCC MYA-2876</strain>
    </source>
</reference>
<dbReference type="EMBL" id="CP017629">
    <property type="protein sequence ID" value="AOW30445.1"/>
    <property type="molecule type" value="Genomic_DNA"/>
</dbReference>
<reference evidence="8 9" key="3">
    <citation type="journal article" date="2013" name="Genome Biol.">
        <title>Assembly of a phased diploid Candida albicans genome facilitates allele-specific measurements and provides a simple model for repeat and indel structure.</title>
        <authorList>
            <person name="Muzzey D."/>
            <person name="Schwartz K."/>
            <person name="Weissman J.S."/>
            <person name="Sherlock G."/>
        </authorList>
    </citation>
    <scope>NUCLEOTIDE SEQUENCE [LARGE SCALE GENOMIC DNA]</scope>
    <source>
        <strain evidence="9">SC5314 / ATCC MYA-2876</strain>
    </source>
</reference>
<dbReference type="FunCoup" id="A0A1D8PQN7">
    <property type="interactions" value="884"/>
</dbReference>
<feature type="region of interest" description="Disordered" evidence="5">
    <location>
        <begin position="1"/>
        <end position="99"/>
    </location>
</feature>
<evidence type="ECO:0000256" key="1">
    <source>
        <dbReference type="ARBA" id="ARBA00004604"/>
    </source>
</evidence>
<evidence type="ECO:0000256" key="4">
    <source>
        <dbReference type="PROSITE-ProRule" id="PRU00176"/>
    </source>
</evidence>
<dbReference type="Proteomes" id="UP000000559">
    <property type="component" value="Chromosome 7"/>
</dbReference>
<dbReference type="GO" id="GO:0003723">
    <property type="term" value="F:RNA binding"/>
    <property type="evidence" value="ECO:0000318"/>
    <property type="project" value="GO_Central"/>
</dbReference>
<evidence type="ECO:0000256" key="2">
    <source>
        <dbReference type="ARBA" id="ARBA00022884"/>
    </source>
</evidence>
<name>A0A1D8PQN7_CANAL</name>
<keyword evidence="9" id="KW-1185">Reference proteome</keyword>
<dbReference type="AlphaFoldDB" id="A0A1D8PQN7"/>
<dbReference type="STRING" id="237561.A0A1D8PQN7"/>
<dbReference type="SUPFAM" id="SSF54928">
    <property type="entry name" value="RNA-binding domain, RBD"/>
    <property type="match status" value="1"/>
</dbReference>
<protein>
    <submittedName>
        <fullName evidence="8">rRNA-binding ribosome biosynthesis protein</fullName>
    </submittedName>
</protein>
<gene>
    <name evidence="7 8" type="primary">NOP15</name>
    <name evidence="8" type="ordered locus">CAALFM_C700690WA</name>
    <name evidence="7" type="ordered locus">orf19.7050</name>
</gene>
<proteinExistence type="predicted"/>
<feature type="compositionally biased region" description="Acidic residues" evidence="5">
    <location>
        <begin position="41"/>
        <end position="68"/>
    </location>
</feature>
<dbReference type="GeneID" id="3637966"/>
<keyword evidence="2 4" id="KW-0694">RNA-binding</keyword>
<dbReference type="GO" id="GO:0005730">
    <property type="term" value="C:nucleolus"/>
    <property type="evidence" value="ECO:0000318"/>
    <property type="project" value="GO_Central"/>
</dbReference>
<keyword evidence="3" id="KW-0539">Nucleus</keyword>
<dbReference type="Gene3D" id="3.30.70.330">
    <property type="match status" value="1"/>
</dbReference>
<feature type="compositionally biased region" description="Basic and acidic residues" evidence="5">
    <location>
        <begin position="9"/>
        <end position="18"/>
    </location>
</feature>
<dbReference type="RefSeq" id="XP_720342.1">
    <property type="nucleotide sequence ID" value="XM_715249.1"/>
</dbReference>
<dbReference type="CDD" id="cd12307">
    <property type="entry name" value="RRM_NIFK_like"/>
    <property type="match status" value="1"/>
</dbReference>
<dbReference type="InterPro" id="IPR035979">
    <property type="entry name" value="RBD_domain_sf"/>
</dbReference>
<feature type="compositionally biased region" description="Basic and acidic residues" evidence="5">
    <location>
        <begin position="26"/>
        <end position="35"/>
    </location>
</feature>
<dbReference type="KEGG" id="cal:CAALFM_C700690WA"/>
<evidence type="ECO:0000313" key="8">
    <source>
        <dbReference type="EMBL" id="AOW30445.1"/>
    </source>
</evidence>
<dbReference type="CGD" id="CAL0000196813">
    <property type="gene designation" value="NOP15"/>
</dbReference>
<evidence type="ECO:0000256" key="3">
    <source>
        <dbReference type="ARBA" id="ARBA00023242"/>
    </source>
</evidence>
<feature type="domain" description="RRM" evidence="6">
    <location>
        <begin position="124"/>
        <end position="202"/>
    </location>
</feature>
<dbReference type="Pfam" id="PF00076">
    <property type="entry name" value="RRM_1"/>
    <property type="match status" value="1"/>
</dbReference>
<comment type="subcellular location">
    <subcellularLocation>
        <location evidence="1">Nucleus</location>
        <location evidence="1">Nucleolus</location>
    </subcellularLocation>
</comment>
<evidence type="ECO:0000313" key="9">
    <source>
        <dbReference type="Proteomes" id="UP000000559"/>
    </source>
</evidence>
<dbReference type="OrthoDB" id="21467at2759"/>
<dbReference type="VEuPathDB" id="FungiDB:C7_00690W_A"/>
<accession>A0A1D8PQN7</accession>
<dbReference type="eggNOG" id="KOG4208">
    <property type="taxonomic scope" value="Eukaryota"/>
</dbReference>
<dbReference type="PANTHER" id="PTHR46754">
    <property type="entry name" value="MKI67 FHA DOMAIN-INTERACTING NUCLEOLAR PHOSPHOPROTEIN"/>
    <property type="match status" value="1"/>
</dbReference>
<dbReference type="PROSITE" id="PS50102">
    <property type="entry name" value="RRM"/>
    <property type="match status" value="1"/>
</dbReference>
<dbReference type="SMR" id="A0A1D8PQN7"/>
<dbReference type="InterPro" id="IPR012677">
    <property type="entry name" value="Nucleotide-bd_a/b_plait_sf"/>
</dbReference>
<dbReference type="InterPro" id="IPR000504">
    <property type="entry name" value="RRM_dom"/>
</dbReference>
<evidence type="ECO:0000313" key="7">
    <source>
        <dbReference type="CGD" id="CAL0000196813"/>
    </source>
</evidence>
<dbReference type="SMART" id="SM00360">
    <property type="entry name" value="RRM"/>
    <property type="match status" value="1"/>
</dbReference>
<sequence>MARKQVKSKVAEKVEKKQNITTPSEKSVEDIEHDLQLPSSSDEEEDIEQEELSEEESSGDEEEEEVEKEDNINGLSDEEQEEVQQQQQNKANKSGHSVNKIIKTSEATTTNTSANNKSTKSKSGVIYIGRLPSGFQESELKTYFSQFGDVINVKLARNKKTGNTKHYGFIEFDSIEVAKVAAETMNNYLLFGHLIKCEVVENPHEDTFKHGNRKFKVIPWKKIAKEKHEKSRTEEEWKVLIAKFEESKQKKQEELKSKGIDFDVSAI</sequence>
<organism evidence="8 9">
    <name type="scientific">Candida albicans (strain SC5314 / ATCC MYA-2876)</name>
    <name type="common">Yeast</name>
    <dbReference type="NCBI Taxonomy" id="237561"/>
    <lineage>
        <taxon>Eukaryota</taxon>
        <taxon>Fungi</taxon>
        <taxon>Dikarya</taxon>
        <taxon>Ascomycota</taxon>
        <taxon>Saccharomycotina</taxon>
        <taxon>Pichiomycetes</taxon>
        <taxon>Debaryomycetaceae</taxon>
        <taxon>Candida/Lodderomyces clade</taxon>
        <taxon>Candida</taxon>
    </lineage>
</organism>
<evidence type="ECO:0000256" key="5">
    <source>
        <dbReference type="SAM" id="MobiDB-lite"/>
    </source>
</evidence>
<dbReference type="OMA" id="HGFHEKE"/>
<dbReference type="InParanoid" id="A0A1D8PQN7"/>